<feature type="domain" description="Alginate lyase" evidence="4">
    <location>
        <begin position="296"/>
        <end position="516"/>
    </location>
</feature>
<dbReference type="Proteomes" id="UP000515708">
    <property type="component" value="Chromosome"/>
</dbReference>
<dbReference type="InterPro" id="IPR008397">
    <property type="entry name" value="Alginate_lyase_dom"/>
</dbReference>
<evidence type="ECO:0000256" key="2">
    <source>
        <dbReference type="ARBA" id="ARBA00023239"/>
    </source>
</evidence>
<evidence type="ECO:0000256" key="3">
    <source>
        <dbReference type="SAM" id="SignalP"/>
    </source>
</evidence>
<evidence type="ECO:0000256" key="1">
    <source>
        <dbReference type="ARBA" id="ARBA00022729"/>
    </source>
</evidence>
<dbReference type="RefSeq" id="WP_182252277.1">
    <property type="nucleotide sequence ID" value="NZ_CP043732.1"/>
</dbReference>
<dbReference type="GO" id="GO:0016829">
    <property type="term" value="F:lyase activity"/>
    <property type="evidence" value="ECO:0007669"/>
    <property type="project" value="UniProtKB-KW"/>
</dbReference>
<evidence type="ECO:0000313" key="6">
    <source>
        <dbReference type="Proteomes" id="UP000515708"/>
    </source>
</evidence>
<evidence type="ECO:0000259" key="4">
    <source>
        <dbReference type="Pfam" id="PF05426"/>
    </source>
</evidence>
<gene>
    <name evidence="5" type="ORF">FVO59_08670</name>
</gene>
<sequence length="682" mass="72092">MTKSRWRSSLSAILALTLAAAALPAVAASSAAAADGTLRDGFDELGAHWTQSAGVWEATDGAARVVTAGSPRGSILALTDHRLASVSTATATFSTEGGGATAWAGFTVDRNLVSDDYTQSGYTVLVRNNGEVAVIAAAGASAVRYLGTAQTAAAPGTAPVTLTVALDGDDLDVSLGGEHVLSVSDAAFTGGGFSLAAHRDLKMIADEVSLTGVVERDEPTVTYPDCKAWSGAAEPGAERGVVLNSDERIAAVTRRIQTDVEPQASAFDRLLDETADDLARTPNAPETFFVPFFYNNPDAHRAARDGLQNDANAAYRLALAYRITGDAAYGSHAASFIDAWTSTLECVRTSEDSALAFSYHFPAFVYAAELLRGTSAWTTEAEARFAGFVRETAIPVAESIMHRENNWGSWALETKTAGAAYLADESLIQAAGERAFQLLEHQIDANGHLPEEVGRNNGVGDYGIWYTHFSLLPLMLVAETLEPHGYDLHSYVNANGAGLADAVAEVSGWVADPSTFEYYSGDVAGLANVRTIDYLRAAGIRAHSMSYFELGANHYPSAQLDALLAEEGPMTTIHSAPFLSLTHGSMATPDLEPLVRTAVDVQCVGPRVKVRVDATSIADEPIDVTFDADSAIRSEEGVLPGERARKVFVMTPEQADGTIEVTARTADGHAVTATVEYDVVCR</sequence>
<dbReference type="SUPFAM" id="SSF48230">
    <property type="entry name" value="Chondroitin AC/alginate lyase"/>
    <property type="match status" value="1"/>
</dbReference>
<dbReference type="InterPro" id="IPR008929">
    <property type="entry name" value="Chondroitin_lyas"/>
</dbReference>
<dbReference type="Pfam" id="PF05426">
    <property type="entry name" value="Alginate_lyase"/>
    <property type="match status" value="1"/>
</dbReference>
<organism evidence="5 6">
    <name type="scientific">Microbacterium esteraromaticum</name>
    <dbReference type="NCBI Taxonomy" id="57043"/>
    <lineage>
        <taxon>Bacteria</taxon>
        <taxon>Bacillati</taxon>
        <taxon>Actinomycetota</taxon>
        <taxon>Actinomycetes</taxon>
        <taxon>Micrococcales</taxon>
        <taxon>Microbacteriaceae</taxon>
        <taxon>Microbacterium</taxon>
    </lineage>
</organism>
<dbReference type="EMBL" id="CP043732">
    <property type="protein sequence ID" value="QMU97282.1"/>
    <property type="molecule type" value="Genomic_DNA"/>
</dbReference>
<keyword evidence="1 3" id="KW-0732">Signal</keyword>
<dbReference type="Gene3D" id="1.50.10.100">
    <property type="entry name" value="Chondroitin AC/alginate lyase"/>
    <property type="match status" value="1"/>
</dbReference>
<keyword evidence="2 5" id="KW-0456">Lyase</keyword>
<dbReference type="GO" id="GO:0042597">
    <property type="term" value="C:periplasmic space"/>
    <property type="evidence" value="ECO:0007669"/>
    <property type="project" value="InterPro"/>
</dbReference>
<evidence type="ECO:0000313" key="5">
    <source>
        <dbReference type="EMBL" id="QMU97282.1"/>
    </source>
</evidence>
<proteinExistence type="predicted"/>
<feature type="signal peptide" evidence="3">
    <location>
        <begin position="1"/>
        <end position="27"/>
    </location>
</feature>
<feature type="chain" id="PRO_5027591128" evidence="3">
    <location>
        <begin position="28"/>
        <end position="682"/>
    </location>
</feature>
<name>A0A7D8AGD3_9MICO</name>
<protein>
    <submittedName>
        <fullName evidence="5">Alginate lyase family protein</fullName>
    </submittedName>
</protein>
<dbReference type="Gene3D" id="2.60.120.560">
    <property type="entry name" value="Exo-inulinase, domain 1"/>
    <property type="match status" value="1"/>
</dbReference>
<reference evidence="5 6" key="1">
    <citation type="journal article" date="2020" name="Front. Microbiol.">
        <title>Design of Bacterial Strain-Specific qPCR Assays Using NGS Data and Publicly Available Resources and Its Application to Track Biocontrol Strains.</title>
        <authorList>
            <person name="Hernandez I."/>
            <person name="Sant C."/>
            <person name="Martinez R."/>
            <person name="Fernandez C."/>
        </authorList>
    </citation>
    <scope>NUCLEOTIDE SEQUENCE [LARGE SCALE GENOMIC DNA]</scope>
    <source>
        <strain evidence="5 6">B24</strain>
    </source>
</reference>
<accession>A0A7D8AGD3</accession>
<dbReference type="AlphaFoldDB" id="A0A7D8AGD3"/>